<organism evidence="9">
    <name type="scientific">Corynebacterium glutamicum</name>
    <name type="common">Brevibacterium saccharolyticum</name>
    <dbReference type="NCBI Taxonomy" id="1718"/>
    <lineage>
        <taxon>Bacteria</taxon>
        <taxon>Bacillati</taxon>
        <taxon>Actinomycetota</taxon>
        <taxon>Actinomycetes</taxon>
        <taxon>Mycobacteriales</taxon>
        <taxon>Corynebacteriaceae</taxon>
        <taxon>Corynebacterium</taxon>
    </lineage>
</organism>
<evidence type="ECO:0000256" key="8">
    <source>
        <dbReference type="RuleBase" id="RU361257"/>
    </source>
</evidence>
<dbReference type="PROSITE" id="PS00092">
    <property type="entry name" value="N6_MTASE"/>
    <property type="match status" value="1"/>
</dbReference>
<dbReference type="InterPro" id="IPR029063">
    <property type="entry name" value="SAM-dependent_MTases_sf"/>
</dbReference>
<evidence type="ECO:0000256" key="1">
    <source>
        <dbReference type="ARBA" id="ARBA00006594"/>
    </source>
</evidence>
<dbReference type="EMBL" id="AY172687">
    <property type="protein sequence ID" value="AAO18217.1"/>
    <property type="molecule type" value="Genomic_DNA"/>
</dbReference>
<dbReference type="GO" id="GO:0032259">
    <property type="term" value="P:methylation"/>
    <property type="evidence" value="ECO:0007669"/>
    <property type="project" value="UniProtKB-KW"/>
</dbReference>
<evidence type="ECO:0000313" key="9">
    <source>
        <dbReference type="EMBL" id="AAO18217.1"/>
    </source>
</evidence>
<evidence type="ECO:0000256" key="2">
    <source>
        <dbReference type="ARBA" id="ARBA00011900"/>
    </source>
</evidence>
<dbReference type="GO" id="GO:0006298">
    <property type="term" value="P:mismatch repair"/>
    <property type="evidence" value="ECO:0007669"/>
    <property type="project" value="TreeGrafter"/>
</dbReference>
<dbReference type="GO" id="GO:1904047">
    <property type="term" value="F:S-adenosyl-L-methionine binding"/>
    <property type="evidence" value="ECO:0007669"/>
    <property type="project" value="TreeGrafter"/>
</dbReference>
<comment type="catalytic activity">
    <reaction evidence="6 8">
        <text>a 2'-deoxyadenosine in DNA + S-adenosyl-L-methionine = an N(6)-methyl-2'-deoxyadenosine in DNA + S-adenosyl-L-homocysteine + H(+)</text>
        <dbReference type="Rhea" id="RHEA:15197"/>
        <dbReference type="Rhea" id="RHEA-COMP:12418"/>
        <dbReference type="Rhea" id="RHEA-COMP:12419"/>
        <dbReference type="ChEBI" id="CHEBI:15378"/>
        <dbReference type="ChEBI" id="CHEBI:57856"/>
        <dbReference type="ChEBI" id="CHEBI:59789"/>
        <dbReference type="ChEBI" id="CHEBI:90615"/>
        <dbReference type="ChEBI" id="CHEBI:90616"/>
        <dbReference type="EC" id="2.1.1.72"/>
    </reaction>
</comment>
<reference evidence="9" key="1">
    <citation type="journal article" date="2003" name="J. Biotechnol.">
        <title>Plasmids in Corynebacterium glutamicum and their molecular classification by comparative genomics.</title>
        <authorList>
            <person name="Tauch A."/>
            <person name="Puhler A."/>
            <person name="Kalinowski J."/>
            <person name="Thierbach G."/>
        </authorList>
    </citation>
    <scope>NUCLEOTIDE SEQUENCE</scope>
    <source>
        <strain evidence="9">LP-6</strain>
        <plasmid evidence="9">pGA2</plasmid>
    </source>
</reference>
<dbReference type="GO" id="GO:0043565">
    <property type="term" value="F:sequence-specific DNA binding"/>
    <property type="evidence" value="ECO:0007669"/>
    <property type="project" value="TreeGrafter"/>
</dbReference>
<comment type="similarity">
    <text evidence="1 8">Belongs to the N(4)/N(6)-methyltransferase family.</text>
</comment>
<dbReference type="PRINTS" id="PR00505">
    <property type="entry name" value="D12N6MTFRASE"/>
</dbReference>
<dbReference type="SUPFAM" id="SSF53335">
    <property type="entry name" value="S-adenosyl-L-methionine-dependent methyltransferases"/>
    <property type="match status" value="1"/>
</dbReference>
<name>Q84GD3_CORGT</name>
<dbReference type="GO" id="GO:0009307">
    <property type="term" value="P:DNA restriction-modification system"/>
    <property type="evidence" value="ECO:0007669"/>
    <property type="project" value="InterPro"/>
</dbReference>
<evidence type="ECO:0000256" key="3">
    <source>
        <dbReference type="ARBA" id="ARBA00022603"/>
    </source>
</evidence>
<dbReference type="GO" id="GO:0009007">
    <property type="term" value="F:site-specific DNA-methyltransferase (adenine-specific) activity"/>
    <property type="evidence" value="ECO:0007669"/>
    <property type="project" value="UniProtKB-UniRule"/>
</dbReference>
<dbReference type="PANTHER" id="PTHR30481:SF3">
    <property type="entry name" value="DNA ADENINE METHYLASE"/>
    <property type="match status" value="1"/>
</dbReference>
<keyword evidence="3 8" id="KW-0489">Methyltransferase</keyword>
<dbReference type="PANTHER" id="PTHR30481">
    <property type="entry name" value="DNA ADENINE METHYLASE"/>
    <property type="match status" value="1"/>
</dbReference>
<dbReference type="AlphaFoldDB" id="Q84GD3"/>
<gene>
    <name evidence="9" type="primary">ssmT</name>
</gene>
<feature type="binding site" evidence="7">
    <location>
        <position position="22"/>
    </location>
    <ligand>
        <name>S-adenosyl-L-methionine</name>
        <dbReference type="ChEBI" id="CHEBI:59789"/>
    </ligand>
</feature>
<accession>Q84GD3</accession>
<proteinExistence type="inferred from homology"/>
<feature type="binding site" evidence="7">
    <location>
        <position position="63"/>
    </location>
    <ligand>
        <name>S-adenosyl-L-methionine</name>
        <dbReference type="ChEBI" id="CHEBI:59789"/>
    </ligand>
</feature>
<feature type="binding site" evidence="7">
    <location>
        <position position="18"/>
    </location>
    <ligand>
        <name>S-adenosyl-L-methionine</name>
        <dbReference type="ChEBI" id="CHEBI:59789"/>
    </ligand>
</feature>
<geneLocation type="plasmid" evidence="9">
    <name>pGA2</name>
</geneLocation>
<dbReference type="RefSeq" id="WP_011091142.1">
    <property type="nucleotide sequence ID" value="NC_004535.1"/>
</dbReference>
<keyword evidence="9" id="KW-0614">Plasmid</keyword>
<feature type="binding site" evidence="7">
    <location>
        <position position="192"/>
    </location>
    <ligand>
        <name>S-adenosyl-L-methionine</name>
        <dbReference type="ChEBI" id="CHEBI:59789"/>
    </ligand>
</feature>
<dbReference type="EC" id="2.1.1.72" evidence="2 8"/>
<dbReference type="InterPro" id="IPR002052">
    <property type="entry name" value="DNA_methylase_N6_adenine_CS"/>
</dbReference>
<dbReference type="Gene3D" id="3.40.50.150">
    <property type="entry name" value="Vaccinia Virus protein VP39"/>
    <property type="match status" value="1"/>
</dbReference>
<evidence type="ECO:0000256" key="7">
    <source>
        <dbReference type="PIRSR" id="PIRSR000398-1"/>
    </source>
</evidence>
<dbReference type="InterPro" id="IPR023095">
    <property type="entry name" value="Ade_MeTrfase_dom_2"/>
</dbReference>
<keyword evidence="5 8" id="KW-0949">S-adenosyl-L-methionine</keyword>
<dbReference type="REBASE" id="6961">
    <property type="entry name" value="M.CglLP6ORFAP"/>
</dbReference>
<dbReference type="NCBIfam" id="TIGR00571">
    <property type="entry name" value="dam"/>
    <property type="match status" value="1"/>
</dbReference>
<dbReference type="PIRSF" id="PIRSF000398">
    <property type="entry name" value="M_m6A_EcoRV"/>
    <property type="match status" value="1"/>
</dbReference>
<dbReference type="Pfam" id="PF02086">
    <property type="entry name" value="MethyltransfD12"/>
    <property type="match status" value="1"/>
</dbReference>
<keyword evidence="4 8" id="KW-0808">Transferase</keyword>
<dbReference type="Gene3D" id="1.10.1020.10">
    <property type="entry name" value="Adenine-specific Methyltransferase, Domain 2"/>
    <property type="match status" value="1"/>
</dbReference>
<evidence type="ECO:0000256" key="5">
    <source>
        <dbReference type="ARBA" id="ARBA00022691"/>
    </source>
</evidence>
<dbReference type="InterPro" id="IPR012263">
    <property type="entry name" value="M_m6A_EcoRV"/>
</dbReference>
<evidence type="ECO:0000256" key="4">
    <source>
        <dbReference type="ARBA" id="ARBA00022679"/>
    </source>
</evidence>
<protein>
    <recommendedName>
        <fullName evidence="2 8">Site-specific DNA-methyltransferase (adenine-specific)</fullName>
        <ecNumber evidence="2 8">2.1.1.72</ecNumber>
    </recommendedName>
</protein>
<sequence length="297" mass="33444">MPVITTDSKPFRTQLLKWVGNKQRMASEIVSFFPKNYDTYFEPFLGSAAVLGTLAPHKAVGSDVLAPLIGIWQLVSEDPERIIAAYAAHRERIDAGEDKKKVYAEALASFNETRRPEDFVFLSRACYGGIIRFRKDDGGMSTPCGAHMPVSSESFAKRVEIWRERIKGTEFRTADFREIFPEAGKGDMIYCDPPYVDTQKILYGAQEFNLADLVKEISSAKERGARIALSIDGTKRGGLHEILHDFPDDLFETEVAINVGRSMLLRFQKEGQSLHGEEVSDRLLLTYQPEVPEGRLF</sequence>
<evidence type="ECO:0000256" key="6">
    <source>
        <dbReference type="ARBA" id="ARBA00047942"/>
    </source>
</evidence>
<dbReference type="InterPro" id="IPR012327">
    <property type="entry name" value="MeTrfase_D12"/>
</dbReference>